<feature type="transmembrane region" description="Helical" evidence="10">
    <location>
        <begin position="347"/>
        <end position="365"/>
    </location>
</feature>
<dbReference type="GO" id="GO:0005886">
    <property type="term" value="C:plasma membrane"/>
    <property type="evidence" value="ECO:0000318"/>
    <property type="project" value="GO_Central"/>
</dbReference>
<dbReference type="PRINTS" id="PR01333">
    <property type="entry name" value="2POREKCHANEL"/>
</dbReference>
<keyword evidence="12" id="KW-1185">Reference proteome</keyword>
<comment type="subcellular location">
    <subcellularLocation>
        <location evidence="1">Membrane</location>
        <topology evidence="1">Multi-pass membrane protein</topology>
    </subcellularLocation>
</comment>
<dbReference type="GO" id="GO:0015271">
    <property type="term" value="F:outward rectifier potassium channel activity"/>
    <property type="evidence" value="ECO:0000318"/>
    <property type="project" value="GO_Central"/>
</dbReference>
<sequence length="458" mass="51785">MTRGNKVSPSQDPEDPTNAHDKCVNTGPSSSNHNPIILKPAEQFVFDFYSGQNQNTLVEPEQTILARKVRRAMSESRKNSQHEEPTLPPKSARTFHVAPALRPLRHIVHVVILVAGWMLGTCIFYAIEVPAEREAVAATFGQLNDAFTTIAEDLLVTGRNENQTVLKDKVKQSYIKLLEIEGKWRWSAIQKTEGPEAHYMWTFGTSFFFTWTLFTTVGYGSIYPGTDLSRGICIVYSCFFYPFSLVVIRDLGQLLLIFFTRVYGRLLIKIREARGYLTSDKETISLPWVITAAIAFAFMFACAWAFKAYDDAVGPEEGMSYFISFYFTFLSLTAIGLGDIMPTNEPWAPLIGIIIVAGLPMMRVITKMTYTRIERAYFGAFLYVESWLEARQTKHAAVDAISEKGEEDCLSSDDEDDDDEKRRMMQNFTVRSLAQYIASGDDVYGGEFGRVCMRKSEL</sequence>
<dbReference type="SUPFAM" id="SSF81324">
    <property type="entry name" value="Voltage-gated potassium channels"/>
    <property type="match status" value="2"/>
</dbReference>
<feature type="transmembrane region" description="Helical" evidence="10">
    <location>
        <begin position="107"/>
        <end position="127"/>
    </location>
</feature>
<evidence type="ECO:0000256" key="4">
    <source>
        <dbReference type="ARBA" id="ARBA00022989"/>
    </source>
</evidence>
<evidence type="ECO:0000256" key="3">
    <source>
        <dbReference type="ARBA" id="ARBA00022692"/>
    </source>
</evidence>
<keyword evidence="7 8" id="KW-0407">Ion channel</keyword>
<evidence type="ECO:0000256" key="10">
    <source>
        <dbReference type="SAM" id="Phobius"/>
    </source>
</evidence>
<evidence type="ECO:0000256" key="1">
    <source>
        <dbReference type="ARBA" id="ARBA00004141"/>
    </source>
</evidence>
<keyword evidence="2 8" id="KW-0813">Transport</keyword>
<keyword evidence="5 8" id="KW-0406">Ion transport</keyword>
<dbReference type="FunFam" id="1.10.287.70:FF:000151">
    <property type="entry name" value="TWiK family of potassium channels"/>
    <property type="match status" value="1"/>
</dbReference>
<evidence type="ECO:0000313" key="12">
    <source>
        <dbReference type="Proteomes" id="UP000005239"/>
    </source>
</evidence>
<feature type="region of interest" description="Disordered" evidence="9">
    <location>
        <begin position="1"/>
        <end position="34"/>
    </location>
</feature>
<name>A0A2A6BA54_PRIPA</name>
<dbReference type="InterPro" id="IPR003280">
    <property type="entry name" value="2pore_dom_K_chnl"/>
</dbReference>
<evidence type="ECO:0000256" key="8">
    <source>
        <dbReference type="RuleBase" id="RU003857"/>
    </source>
</evidence>
<reference evidence="12" key="1">
    <citation type="journal article" date="2008" name="Nat. Genet.">
        <title>The Pristionchus pacificus genome provides a unique perspective on nematode lifestyle and parasitism.</title>
        <authorList>
            <person name="Dieterich C."/>
            <person name="Clifton S.W."/>
            <person name="Schuster L.N."/>
            <person name="Chinwalla A."/>
            <person name="Delehaunty K."/>
            <person name="Dinkelacker I."/>
            <person name="Fulton L."/>
            <person name="Fulton R."/>
            <person name="Godfrey J."/>
            <person name="Minx P."/>
            <person name="Mitreva M."/>
            <person name="Roeseler W."/>
            <person name="Tian H."/>
            <person name="Witte H."/>
            <person name="Yang S.P."/>
            <person name="Wilson R.K."/>
            <person name="Sommer R.J."/>
        </authorList>
    </citation>
    <scope>NUCLEOTIDE SEQUENCE [LARGE SCALE GENOMIC DNA]</scope>
    <source>
        <strain evidence="12">PS312</strain>
    </source>
</reference>
<dbReference type="GO" id="GO:0071805">
    <property type="term" value="P:potassium ion transmembrane transport"/>
    <property type="evidence" value="ECO:0000318"/>
    <property type="project" value="GO_Central"/>
</dbReference>
<evidence type="ECO:0000256" key="9">
    <source>
        <dbReference type="SAM" id="MobiDB-lite"/>
    </source>
</evidence>
<dbReference type="PANTHER" id="PTHR11003:SF269">
    <property type="entry name" value="POTASSIUM CHANNEL DOMAIN-CONTAINING PROTEIN"/>
    <property type="match status" value="1"/>
</dbReference>
<dbReference type="Pfam" id="PF07885">
    <property type="entry name" value="Ion_trans_2"/>
    <property type="match status" value="2"/>
</dbReference>
<reference evidence="11" key="2">
    <citation type="submission" date="2022-06" db="UniProtKB">
        <authorList>
            <consortium name="EnsemblMetazoa"/>
        </authorList>
    </citation>
    <scope>IDENTIFICATION</scope>
    <source>
        <strain evidence="11">PS312</strain>
    </source>
</reference>
<feature type="region of interest" description="Disordered" evidence="9">
    <location>
        <begin position="70"/>
        <end position="91"/>
    </location>
</feature>
<dbReference type="InterPro" id="IPR013099">
    <property type="entry name" value="K_chnl_dom"/>
</dbReference>
<keyword evidence="6 10" id="KW-0472">Membrane</keyword>
<dbReference type="OrthoDB" id="297496at2759"/>
<evidence type="ECO:0000256" key="5">
    <source>
        <dbReference type="ARBA" id="ARBA00023065"/>
    </source>
</evidence>
<accession>A0A8R1YGH0</accession>
<dbReference type="Gene3D" id="1.10.287.70">
    <property type="match status" value="1"/>
</dbReference>
<feature type="compositionally biased region" description="Polar residues" evidence="9">
    <location>
        <begin position="1"/>
        <end position="11"/>
    </location>
</feature>
<accession>A0A2A6BA54</accession>
<protein>
    <submittedName>
        <fullName evidence="11">Ion channel</fullName>
    </submittedName>
</protein>
<keyword evidence="4 10" id="KW-1133">Transmembrane helix</keyword>
<dbReference type="PANTHER" id="PTHR11003">
    <property type="entry name" value="POTASSIUM CHANNEL, SUBFAMILY K"/>
    <property type="match status" value="1"/>
</dbReference>
<feature type="transmembrane region" description="Helical" evidence="10">
    <location>
        <begin position="286"/>
        <end position="306"/>
    </location>
</feature>
<feature type="transmembrane region" description="Helical" evidence="10">
    <location>
        <begin position="199"/>
        <end position="222"/>
    </location>
</feature>
<organism evidence="11 12">
    <name type="scientific">Pristionchus pacificus</name>
    <name type="common">Parasitic nematode worm</name>
    <dbReference type="NCBI Taxonomy" id="54126"/>
    <lineage>
        <taxon>Eukaryota</taxon>
        <taxon>Metazoa</taxon>
        <taxon>Ecdysozoa</taxon>
        <taxon>Nematoda</taxon>
        <taxon>Chromadorea</taxon>
        <taxon>Rhabditida</taxon>
        <taxon>Rhabditina</taxon>
        <taxon>Diplogasteromorpha</taxon>
        <taxon>Diplogasteroidea</taxon>
        <taxon>Neodiplogasteridae</taxon>
        <taxon>Pristionchus</taxon>
    </lineage>
</organism>
<gene>
    <name evidence="11" type="primary">WBGene00104749</name>
</gene>
<keyword evidence="3 8" id="KW-0812">Transmembrane</keyword>
<evidence type="ECO:0000256" key="7">
    <source>
        <dbReference type="ARBA" id="ARBA00023303"/>
    </source>
</evidence>
<feature type="transmembrane region" description="Helical" evidence="10">
    <location>
        <begin position="318"/>
        <end position="341"/>
    </location>
</feature>
<dbReference type="EnsemblMetazoa" id="PPA15195.1">
    <property type="protein sequence ID" value="PPA15195.1"/>
    <property type="gene ID" value="WBGene00104749"/>
</dbReference>
<dbReference type="AlphaFoldDB" id="A0A2A6BA54"/>
<evidence type="ECO:0000256" key="6">
    <source>
        <dbReference type="ARBA" id="ARBA00023136"/>
    </source>
</evidence>
<dbReference type="GO" id="GO:0022841">
    <property type="term" value="F:potassium ion leak channel activity"/>
    <property type="evidence" value="ECO:0000318"/>
    <property type="project" value="GO_Central"/>
</dbReference>
<feature type="transmembrane region" description="Helical" evidence="10">
    <location>
        <begin position="234"/>
        <end position="259"/>
    </location>
</feature>
<proteinExistence type="inferred from homology"/>
<dbReference type="Proteomes" id="UP000005239">
    <property type="component" value="Unassembled WGS sequence"/>
</dbReference>
<evidence type="ECO:0000313" key="11">
    <source>
        <dbReference type="EnsemblMetazoa" id="PPA15195.1"/>
    </source>
</evidence>
<evidence type="ECO:0000256" key="2">
    <source>
        <dbReference type="ARBA" id="ARBA00022448"/>
    </source>
</evidence>
<comment type="similarity">
    <text evidence="8">Belongs to the two pore domain potassium channel (TC 1.A.1.8) family.</text>
</comment>
<feature type="compositionally biased region" description="Basic and acidic residues" evidence="9">
    <location>
        <begin position="72"/>
        <end position="85"/>
    </location>
</feature>